<evidence type="ECO:0000313" key="1">
    <source>
        <dbReference type="EMBL" id="GGT92679.1"/>
    </source>
</evidence>
<dbReference type="InterPro" id="IPR036412">
    <property type="entry name" value="HAD-like_sf"/>
</dbReference>
<gene>
    <name evidence="1" type="ORF">GCM10007116_08060</name>
</gene>
<dbReference type="EMBL" id="BMQS01000006">
    <property type="protein sequence ID" value="GGT92679.1"/>
    <property type="molecule type" value="Genomic_DNA"/>
</dbReference>
<sequence>MLEMVKSATGAKDCFMVGDQEADRLAGEAAGCRTVTVGMDERDLYQAALQVLEELRSAR</sequence>
<accession>A0A830GY48</accession>
<dbReference type="SUPFAM" id="SSF56784">
    <property type="entry name" value="HAD-like"/>
    <property type="match status" value="1"/>
</dbReference>
<reference evidence="1" key="1">
    <citation type="journal article" date="2014" name="Int. J. Syst. Evol. Microbiol.">
        <title>Complete genome sequence of Corynebacterium casei LMG S-19264T (=DSM 44701T), isolated from a smear-ripened cheese.</title>
        <authorList>
            <consortium name="US DOE Joint Genome Institute (JGI-PGF)"/>
            <person name="Walter F."/>
            <person name="Albersmeier A."/>
            <person name="Kalinowski J."/>
            <person name="Ruckert C."/>
        </authorList>
    </citation>
    <scope>NUCLEOTIDE SEQUENCE</scope>
    <source>
        <strain evidence="1">JCM 31740</strain>
    </source>
</reference>
<evidence type="ECO:0008006" key="3">
    <source>
        <dbReference type="Google" id="ProtNLM"/>
    </source>
</evidence>
<dbReference type="InterPro" id="IPR023214">
    <property type="entry name" value="HAD_sf"/>
</dbReference>
<dbReference type="AlphaFoldDB" id="A0A830GY48"/>
<proteinExistence type="predicted"/>
<comment type="caution">
    <text evidence="1">The sequence shown here is derived from an EMBL/GenBank/DDBJ whole genome shotgun (WGS) entry which is preliminary data.</text>
</comment>
<dbReference type="Pfam" id="PF13242">
    <property type="entry name" value="Hydrolase_like"/>
    <property type="match status" value="1"/>
</dbReference>
<organism evidence="1 2">
    <name type="scientific">Sulfodiicoccus acidiphilus</name>
    <dbReference type="NCBI Taxonomy" id="1670455"/>
    <lineage>
        <taxon>Archaea</taxon>
        <taxon>Thermoproteota</taxon>
        <taxon>Thermoprotei</taxon>
        <taxon>Sulfolobales</taxon>
        <taxon>Sulfolobaceae</taxon>
        <taxon>Sulfodiicoccus</taxon>
    </lineage>
</organism>
<evidence type="ECO:0000313" key="2">
    <source>
        <dbReference type="Proteomes" id="UP000616143"/>
    </source>
</evidence>
<name>A0A830GY48_9CREN</name>
<reference evidence="1" key="2">
    <citation type="submission" date="2020-09" db="EMBL/GenBank/DDBJ databases">
        <authorList>
            <person name="Sun Q."/>
            <person name="Ohkuma M."/>
        </authorList>
    </citation>
    <scope>NUCLEOTIDE SEQUENCE</scope>
    <source>
        <strain evidence="1">JCM 31740</strain>
    </source>
</reference>
<dbReference type="Gene3D" id="3.40.50.1000">
    <property type="entry name" value="HAD superfamily/HAD-like"/>
    <property type="match status" value="1"/>
</dbReference>
<protein>
    <recommendedName>
        <fullName evidence="3">HAD family hydrolase</fullName>
    </recommendedName>
</protein>
<dbReference type="Proteomes" id="UP000616143">
    <property type="component" value="Unassembled WGS sequence"/>
</dbReference>